<feature type="binding site" description="axial binding residue" evidence="3">
    <location>
        <position position="533"/>
    </location>
    <ligand>
        <name>heme</name>
        <dbReference type="ChEBI" id="CHEBI:30413"/>
    </ligand>
    <ligandPart>
        <name>Fe</name>
        <dbReference type="ChEBI" id="CHEBI:18248"/>
    </ligandPart>
</feature>
<reference evidence="5" key="1">
    <citation type="submission" date="2020-12" db="EMBL/GenBank/DDBJ databases">
        <title>Metabolic potential, ecology and presence of endohyphal bacteria is reflected in genomic diversity of Mucoromycotina.</title>
        <authorList>
            <person name="Muszewska A."/>
            <person name="Okrasinska A."/>
            <person name="Steczkiewicz K."/>
            <person name="Drgas O."/>
            <person name="Orlowska M."/>
            <person name="Perlinska-Lenart U."/>
            <person name="Aleksandrzak-Piekarczyk T."/>
            <person name="Szatraj K."/>
            <person name="Zielenkiewicz U."/>
            <person name="Pilsyk S."/>
            <person name="Malc E."/>
            <person name="Mieczkowski P."/>
            <person name="Kruszewska J.S."/>
            <person name="Biernat P."/>
            <person name="Pawlowska J."/>
        </authorList>
    </citation>
    <scope>NUCLEOTIDE SEQUENCE</scope>
    <source>
        <strain evidence="5">WA0000067209</strain>
    </source>
</reference>
<dbReference type="PROSITE" id="PS00086">
    <property type="entry name" value="CYTOCHROME_P450"/>
    <property type="match status" value="1"/>
</dbReference>
<evidence type="ECO:0008006" key="7">
    <source>
        <dbReference type="Google" id="ProtNLM"/>
    </source>
</evidence>
<keyword evidence="2 3" id="KW-0408">Iron</keyword>
<protein>
    <recommendedName>
        <fullName evidence="7">Cytochrome P450</fullName>
    </recommendedName>
</protein>
<dbReference type="PANTHER" id="PTHR24301:SF2">
    <property type="entry name" value="THROMBOXANE-A SYNTHASE"/>
    <property type="match status" value="1"/>
</dbReference>
<evidence type="ECO:0000256" key="1">
    <source>
        <dbReference type="ARBA" id="ARBA00022723"/>
    </source>
</evidence>
<dbReference type="InterPro" id="IPR001128">
    <property type="entry name" value="Cyt_P450"/>
</dbReference>
<dbReference type="InterPro" id="IPR002401">
    <property type="entry name" value="Cyt_P450_E_grp-I"/>
</dbReference>
<dbReference type="GO" id="GO:0020037">
    <property type="term" value="F:heme binding"/>
    <property type="evidence" value="ECO:0007669"/>
    <property type="project" value="InterPro"/>
</dbReference>
<evidence type="ECO:0000313" key="6">
    <source>
        <dbReference type="Proteomes" id="UP000654370"/>
    </source>
</evidence>
<accession>A0A8H7UIK2</accession>
<gene>
    <name evidence="5" type="ORF">INT43_000339</name>
</gene>
<comment type="caution">
    <text evidence="5">The sequence shown here is derived from an EMBL/GenBank/DDBJ whole genome shotgun (WGS) entry which is preliminary data.</text>
</comment>
<dbReference type="AlphaFoldDB" id="A0A8H7UIK2"/>
<dbReference type="PRINTS" id="PR00463">
    <property type="entry name" value="EP450I"/>
</dbReference>
<keyword evidence="4" id="KW-0503">Monooxygenase</keyword>
<dbReference type="Pfam" id="PF00067">
    <property type="entry name" value="p450"/>
    <property type="match status" value="1"/>
</dbReference>
<evidence type="ECO:0000256" key="2">
    <source>
        <dbReference type="ARBA" id="ARBA00023004"/>
    </source>
</evidence>
<dbReference type="GO" id="GO:0016705">
    <property type="term" value="F:oxidoreductase activity, acting on paired donors, with incorporation or reduction of molecular oxygen"/>
    <property type="evidence" value="ECO:0007669"/>
    <property type="project" value="InterPro"/>
</dbReference>
<dbReference type="PANTHER" id="PTHR24301">
    <property type="entry name" value="THROMBOXANE-A SYNTHASE"/>
    <property type="match status" value="1"/>
</dbReference>
<comment type="cofactor">
    <cofactor evidence="3">
        <name>heme</name>
        <dbReference type="ChEBI" id="CHEBI:30413"/>
    </cofactor>
</comment>
<evidence type="ECO:0000313" key="5">
    <source>
        <dbReference type="EMBL" id="KAG2184430.1"/>
    </source>
</evidence>
<evidence type="ECO:0000256" key="3">
    <source>
        <dbReference type="PIRSR" id="PIRSR602401-1"/>
    </source>
</evidence>
<dbReference type="OrthoDB" id="1470350at2759"/>
<sequence>MVKMLSLEDAMDKLGIVTDSRNIQISNTTAVAGVVSIATAITLYKMYSKPKKPSPAGCKTIKDLPNPPTRFLLGNLYQVGLKEILSTLENYAWKYGTAYNYFFGPWPIVILSSPAAVDQFFKERPHNIRRSFNTEKVFEDSNIAGLFSMEGEQWRHSRNWMAPQLTHAKVNKASRVITNHLLALKSDMEQRSKRNEGIHQKWFPRTDQQTGSSDAWPETVRYDPDDLVHEITAYRHYAFSVIVDFAFAHDNSNLFSPTLFEDMKVIFDVVRRRAAIPFSYWKYGIRTASDRKFDQVIADLKGSIKHIIDNYNPEDFKNDSDKMSTMLESLWFAAQEDDAITERSGISTARKAAKRVSIDDVIGNLITAIIAGYVNNSPNFGASSDTTSNTLHIITYFLSCHPEVQRKLHEETDRILGRPEKRANYTAEELYALFEVDIVKQFPYTWAVIQESNRLMPVAALIDGKLTKDLVLDNVFLPKGTTVFAMSRVAAFRACPTPEPFKFKPERWIESTPEQRRLHEKLSWGFGGGPRVCPGRHLAGMELVGALAVVISLFDVQPMEEPFSAPNVIEGMDLTSLLLNANLRYLPRYQVQQ</sequence>
<dbReference type="SUPFAM" id="SSF48264">
    <property type="entry name" value="Cytochrome P450"/>
    <property type="match status" value="1"/>
</dbReference>
<dbReference type="Proteomes" id="UP000654370">
    <property type="component" value="Unassembled WGS sequence"/>
</dbReference>
<dbReference type="InterPro" id="IPR017972">
    <property type="entry name" value="Cyt_P450_CS"/>
</dbReference>
<keyword evidence="1 3" id="KW-0479">Metal-binding</keyword>
<keyword evidence="4" id="KW-0560">Oxidoreductase</keyword>
<keyword evidence="3 4" id="KW-0349">Heme</keyword>
<dbReference type="Gene3D" id="1.10.630.10">
    <property type="entry name" value="Cytochrome P450"/>
    <property type="match status" value="1"/>
</dbReference>
<dbReference type="GO" id="GO:0005506">
    <property type="term" value="F:iron ion binding"/>
    <property type="evidence" value="ECO:0007669"/>
    <property type="project" value="InterPro"/>
</dbReference>
<dbReference type="EMBL" id="JAEPQZ010000002">
    <property type="protein sequence ID" value="KAG2184430.1"/>
    <property type="molecule type" value="Genomic_DNA"/>
</dbReference>
<dbReference type="PRINTS" id="PR00385">
    <property type="entry name" value="P450"/>
</dbReference>
<dbReference type="GO" id="GO:0004497">
    <property type="term" value="F:monooxygenase activity"/>
    <property type="evidence" value="ECO:0007669"/>
    <property type="project" value="UniProtKB-KW"/>
</dbReference>
<keyword evidence="6" id="KW-1185">Reference proteome</keyword>
<comment type="similarity">
    <text evidence="4">Belongs to the cytochrome P450 family.</text>
</comment>
<organism evidence="5 6">
    <name type="scientific">Mortierella isabellina</name>
    <name type="common">Filamentous fungus</name>
    <name type="synonym">Umbelopsis isabellina</name>
    <dbReference type="NCBI Taxonomy" id="91625"/>
    <lineage>
        <taxon>Eukaryota</taxon>
        <taxon>Fungi</taxon>
        <taxon>Fungi incertae sedis</taxon>
        <taxon>Mucoromycota</taxon>
        <taxon>Mucoromycotina</taxon>
        <taxon>Umbelopsidomycetes</taxon>
        <taxon>Umbelopsidales</taxon>
        <taxon>Umbelopsidaceae</taxon>
        <taxon>Umbelopsis</taxon>
    </lineage>
</organism>
<dbReference type="InterPro" id="IPR036396">
    <property type="entry name" value="Cyt_P450_sf"/>
</dbReference>
<evidence type="ECO:0000256" key="4">
    <source>
        <dbReference type="RuleBase" id="RU000461"/>
    </source>
</evidence>
<proteinExistence type="inferred from homology"/>
<name>A0A8H7UIK2_MORIS</name>